<gene>
    <name evidence="2" type="ORF">L596_022062</name>
</gene>
<organism evidence="2 3">
    <name type="scientific">Steinernema carpocapsae</name>
    <name type="common">Entomopathogenic nematode</name>
    <dbReference type="NCBI Taxonomy" id="34508"/>
    <lineage>
        <taxon>Eukaryota</taxon>
        <taxon>Metazoa</taxon>
        <taxon>Ecdysozoa</taxon>
        <taxon>Nematoda</taxon>
        <taxon>Chromadorea</taxon>
        <taxon>Rhabditida</taxon>
        <taxon>Tylenchina</taxon>
        <taxon>Panagrolaimomorpha</taxon>
        <taxon>Strongyloidoidea</taxon>
        <taxon>Steinernematidae</taxon>
        <taxon>Steinernema</taxon>
    </lineage>
</organism>
<dbReference type="AlphaFoldDB" id="A0A4U5MLG0"/>
<evidence type="ECO:0000256" key="1">
    <source>
        <dbReference type="SAM" id="SignalP"/>
    </source>
</evidence>
<accession>A0A4U5MLG0</accession>
<reference evidence="2 3" key="1">
    <citation type="journal article" date="2015" name="Genome Biol.">
        <title>Comparative genomics of Steinernema reveals deeply conserved gene regulatory networks.</title>
        <authorList>
            <person name="Dillman A.R."/>
            <person name="Macchietto M."/>
            <person name="Porter C.F."/>
            <person name="Rogers A."/>
            <person name="Williams B."/>
            <person name="Antoshechkin I."/>
            <person name="Lee M.M."/>
            <person name="Goodwin Z."/>
            <person name="Lu X."/>
            <person name="Lewis E.E."/>
            <person name="Goodrich-Blair H."/>
            <person name="Stock S.P."/>
            <person name="Adams B.J."/>
            <person name="Sternberg P.W."/>
            <person name="Mortazavi A."/>
        </authorList>
    </citation>
    <scope>NUCLEOTIDE SEQUENCE [LARGE SCALE GENOMIC DNA]</scope>
    <source>
        <strain evidence="2 3">ALL</strain>
    </source>
</reference>
<proteinExistence type="predicted"/>
<name>A0A4U5MLG0_STECR</name>
<evidence type="ECO:0000313" key="2">
    <source>
        <dbReference type="EMBL" id="TKR69983.1"/>
    </source>
</evidence>
<feature type="signal peptide" evidence="1">
    <location>
        <begin position="1"/>
        <end position="30"/>
    </location>
</feature>
<keyword evidence="3" id="KW-1185">Reference proteome</keyword>
<comment type="caution">
    <text evidence="2">The sequence shown here is derived from an EMBL/GenBank/DDBJ whole genome shotgun (WGS) entry which is preliminary data.</text>
</comment>
<keyword evidence="1" id="KW-0732">Signal</keyword>
<dbReference type="EMBL" id="AZBU02000007">
    <property type="protein sequence ID" value="TKR69983.1"/>
    <property type="molecule type" value="Genomic_DNA"/>
</dbReference>
<evidence type="ECO:0000313" key="3">
    <source>
        <dbReference type="Proteomes" id="UP000298663"/>
    </source>
</evidence>
<reference evidence="2 3" key="2">
    <citation type="journal article" date="2019" name="G3 (Bethesda)">
        <title>Hybrid Assembly of the Genome of the Entomopathogenic Nematode Steinernema carpocapsae Identifies the X-Chromosome.</title>
        <authorList>
            <person name="Serra L."/>
            <person name="Macchietto M."/>
            <person name="Macias-Munoz A."/>
            <person name="McGill C.J."/>
            <person name="Rodriguez I.M."/>
            <person name="Rodriguez B."/>
            <person name="Murad R."/>
            <person name="Mortazavi A."/>
        </authorList>
    </citation>
    <scope>NUCLEOTIDE SEQUENCE [LARGE SCALE GENOMIC DNA]</scope>
    <source>
        <strain evidence="2 3">ALL</strain>
    </source>
</reference>
<feature type="chain" id="PRO_5020503597" evidence="1">
    <location>
        <begin position="31"/>
        <end position="87"/>
    </location>
</feature>
<sequence length="87" mass="10037">MVNPFVDLISNILVSFLFFLTLEELKNVSADLFNFFLLPESRKQNNVLSPQILVDGPLEAFFKLINSMFCFEFGQKTSMPARLCLKR</sequence>
<dbReference type="Proteomes" id="UP000298663">
    <property type="component" value="Unassembled WGS sequence"/>
</dbReference>
<protein>
    <submittedName>
        <fullName evidence="2">Uncharacterized protein</fullName>
    </submittedName>
</protein>